<dbReference type="AlphaFoldDB" id="A0A804HZ30"/>
<feature type="zinc finger region" description="FLZ-type" evidence="5">
    <location>
        <begin position="46"/>
        <end position="90"/>
    </location>
</feature>
<feature type="domain" description="FLZ-type" evidence="7">
    <location>
        <begin position="46"/>
        <end position="90"/>
    </location>
</feature>
<dbReference type="FunCoup" id="A0A804HZ30">
    <property type="interactions" value="1295"/>
</dbReference>
<evidence type="ECO:0000256" key="5">
    <source>
        <dbReference type="PROSITE-ProRule" id="PRU01131"/>
    </source>
</evidence>
<dbReference type="InterPro" id="IPR007650">
    <property type="entry name" value="Zf-FLZ_dom"/>
</dbReference>
<name>A0A804HZ30_MUSAM</name>
<keyword evidence="3" id="KW-0963">Cytoplasm</keyword>
<evidence type="ECO:0000313" key="8">
    <source>
        <dbReference type="EMBL" id="CAG1861045.1"/>
    </source>
</evidence>
<feature type="compositionally biased region" description="Polar residues" evidence="6">
    <location>
        <begin position="19"/>
        <end position="30"/>
    </location>
</feature>
<evidence type="ECO:0000256" key="2">
    <source>
        <dbReference type="ARBA" id="ARBA00009374"/>
    </source>
</evidence>
<dbReference type="EnsemblPlants" id="Ma02_t04130.1">
    <property type="protein sequence ID" value="Ma02_p04130.1"/>
    <property type="gene ID" value="Ma02_g04130"/>
</dbReference>
<dbReference type="Gramene" id="Ma02_t04130.1">
    <property type="protein sequence ID" value="Ma02_p04130.1"/>
    <property type="gene ID" value="Ma02_g04130"/>
</dbReference>
<keyword evidence="10" id="KW-1185">Reference proteome</keyword>
<dbReference type="EMBL" id="HG996467">
    <property type="protein sequence ID" value="CAG1861045.1"/>
    <property type="molecule type" value="Genomic_DNA"/>
</dbReference>
<proteinExistence type="inferred from homology"/>
<dbReference type="PROSITE" id="PS51795">
    <property type="entry name" value="ZF_FLZ"/>
    <property type="match status" value="1"/>
</dbReference>
<evidence type="ECO:0000256" key="3">
    <source>
        <dbReference type="ARBA" id="ARBA00022490"/>
    </source>
</evidence>
<evidence type="ECO:0000256" key="4">
    <source>
        <dbReference type="ARBA" id="ARBA00022723"/>
    </source>
</evidence>
<sequence>MAGLSVLLEAQKNSPTHSHLLISQTSLGKNTSSSSSSSSSSFSTSSFLEHCFLCRRRLQEGSDIFMYRGDRAFCSEECRCRHMFVDEESRRAEHCSSAAPASAAGKGRATPGGFAY</sequence>
<dbReference type="PANTHER" id="PTHR33059">
    <property type="entry name" value="FCS-LIKE ZINC FINGER 5"/>
    <property type="match status" value="1"/>
</dbReference>
<feature type="region of interest" description="Disordered" evidence="6">
    <location>
        <begin position="95"/>
        <end position="116"/>
    </location>
</feature>
<keyword evidence="4" id="KW-0479">Metal-binding</keyword>
<evidence type="ECO:0000259" key="7">
    <source>
        <dbReference type="PROSITE" id="PS51795"/>
    </source>
</evidence>
<reference evidence="8" key="1">
    <citation type="submission" date="2021-03" db="EMBL/GenBank/DDBJ databases">
        <authorList>
            <consortium name="Genoscope - CEA"/>
            <person name="William W."/>
        </authorList>
    </citation>
    <scope>NUCLEOTIDE SEQUENCE</scope>
    <source>
        <strain evidence="8">Doubled-haploid Pahang</strain>
    </source>
</reference>
<comment type="similarity">
    <text evidence="2">Belongs to the FLZ family.</text>
</comment>
<accession>A0A804HZ30</accession>
<dbReference type="GO" id="GO:0005737">
    <property type="term" value="C:cytoplasm"/>
    <property type="evidence" value="ECO:0007669"/>
    <property type="project" value="UniProtKB-SubCell"/>
</dbReference>
<evidence type="ECO:0000313" key="9">
    <source>
        <dbReference type="EnsemblPlants" id="Ma02_p04130.1"/>
    </source>
</evidence>
<dbReference type="Proteomes" id="UP000012960">
    <property type="component" value="Unplaced"/>
</dbReference>
<gene>
    <name evidence="8" type="ORF">GSMUA_59390.1</name>
</gene>
<dbReference type="OMA" id="VECRYRQ"/>
<feature type="region of interest" description="Disordered" evidence="6">
    <location>
        <begin position="19"/>
        <end position="45"/>
    </location>
</feature>
<dbReference type="PANTHER" id="PTHR33059:SF84">
    <property type="entry name" value="FCS-LIKE ZINC FINGER 15"/>
    <property type="match status" value="1"/>
</dbReference>
<evidence type="ECO:0000256" key="6">
    <source>
        <dbReference type="SAM" id="MobiDB-lite"/>
    </source>
</evidence>
<organism evidence="9 10">
    <name type="scientific">Musa acuminata subsp. malaccensis</name>
    <name type="common">Wild banana</name>
    <name type="synonym">Musa malaccensis</name>
    <dbReference type="NCBI Taxonomy" id="214687"/>
    <lineage>
        <taxon>Eukaryota</taxon>
        <taxon>Viridiplantae</taxon>
        <taxon>Streptophyta</taxon>
        <taxon>Embryophyta</taxon>
        <taxon>Tracheophyta</taxon>
        <taxon>Spermatophyta</taxon>
        <taxon>Magnoliopsida</taxon>
        <taxon>Liliopsida</taxon>
        <taxon>Zingiberales</taxon>
        <taxon>Musaceae</taxon>
        <taxon>Musa</taxon>
    </lineage>
</organism>
<dbReference type="OrthoDB" id="1926521at2759"/>
<protein>
    <submittedName>
        <fullName evidence="8">(wild Malaysian banana) hypothetical protein</fullName>
    </submittedName>
</protein>
<feature type="compositionally biased region" description="Low complexity" evidence="6">
    <location>
        <begin position="31"/>
        <end position="45"/>
    </location>
</feature>
<comment type="subcellular location">
    <subcellularLocation>
        <location evidence="1">Cytoplasm</location>
    </subcellularLocation>
</comment>
<dbReference type="GO" id="GO:0046872">
    <property type="term" value="F:metal ion binding"/>
    <property type="evidence" value="ECO:0007669"/>
    <property type="project" value="UniProtKB-KW"/>
</dbReference>
<dbReference type="Pfam" id="PF04570">
    <property type="entry name" value="zf-FLZ"/>
    <property type="match status" value="1"/>
</dbReference>
<reference evidence="9" key="2">
    <citation type="submission" date="2021-05" db="UniProtKB">
        <authorList>
            <consortium name="EnsemblPlants"/>
        </authorList>
    </citation>
    <scope>IDENTIFICATION</scope>
    <source>
        <strain evidence="9">subsp. malaccensis</strain>
    </source>
</reference>
<evidence type="ECO:0000256" key="1">
    <source>
        <dbReference type="ARBA" id="ARBA00004496"/>
    </source>
</evidence>
<evidence type="ECO:0000313" key="10">
    <source>
        <dbReference type="Proteomes" id="UP000012960"/>
    </source>
</evidence>